<name>A0ABR7TJQ5_9BACT</name>
<dbReference type="InterPro" id="IPR045383">
    <property type="entry name" value="DUF6528"/>
</dbReference>
<evidence type="ECO:0000256" key="1">
    <source>
        <dbReference type="SAM" id="SignalP"/>
    </source>
</evidence>
<protein>
    <recommendedName>
        <fullName evidence="4">PQQ-binding-like beta-propeller repeat protein</fullName>
    </recommendedName>
</protein>
<gene>
    <name evidence="2" type="ORF">ICL07_05020</name>
</gene>
<proteinExistence type="predicted"/>
<feature type="chain" id="PRO_5045991545" description="PQQ-binding-like beta-propeller repeat protein" evidence="1">
    <location>
        <begin position="21"/>
        <end position="306"/>
    </location>
</feature>
<organism evidence="2 3">
    <name type="scientific">Chitinophaga qingshengii</name>
    <dbReference type="NCBI Taxonomy" id="1569794"/>
    <lineage>
        <taxon>Bacteria</taxon>
        <taxon>Pseudomonadati</taxon>
        <taxon>Bacteroidota</taxon>
        <taxon>Chitinophagia</taxon>
        <taxon>Chitinophagales</taxon>
        <taxon>Chitinophagaceae</taxon>
        <taxon>Chitinophaga</taxon>
    </lineage>
</organism>
<evidence type="ECO:0000313" key="2">
    <source>
        <dbReference type="EMBL" id="MBC9929727.1"/>
    </source>
</evidence>
<dbReference type="Proteomes" id="UP000659124">
    <property type="component" value="Unassembled WGS sequence"/>
</dbReference>
<dbReference type="InterPro" id="IPR015943">
    <property type="entry name" value="WD40/YVTN_repeat-like_dom_sf"/>
</dbReference>
<comment type="caution">
    <text evidence="2">The sequence shown here is derived from an EMBL/GenBank/DDBJ whole genome shotgun (WGS) entry which is preliminary data.</text>
</comment>
<dbReference type="EMBL" id="JACVFC010000001">
    <property type="protein sequence ID" value="MBC9929727.1"/>
    <property type="molecule type" value="Genomic_DNA"/>
</dbReference>
<dbReference type="SUPFAM" id="SSF75011">
    <property type="entry name" value="3-carboxy-cis,cis-mucoante lactonizing enzyme"/>
    <property type="match status" value="1"/>
</dbReference>
<dbReference type="Pfam" id="PF20138">
    <property type="entry name" value="DUF6528"/>
    <property type="match status" value="1"/>
</dbReference>
<evidence type="ECO:0008006" key="4">
    <source>
        <dbReference type="Google" id="ProtNLM"/>
    </source>
</evidence>
<keyword evidence="1" id="KW-0732">Signal</keyword>
<evidence type="ECO:0000313" key="3">
    <source>
        <dbReference type="Proteomes" id="UP000659124"/>
    </source>
</evidence>
<reference evidence="2 3" key="1">
    <citation type="submission" date="2020-09" db="EMBL/GenBank/DDBJ databases">
        <title>Genome sequences of type strains of Chitinophaga qingshengii and Chitinophaga varians.</title>
        <authorList>
            <person name="Kittiwongwattana C."/>
        </authorList>
    </citation>
    <scope>NUCLEOTIDE SEQUENCE [LARGE SCALE GENOMIC DNA]</scope>
    <source>
        <strain evidence="2 3">JCM 30026</strain>
    </source>
</reference>
<sequence>MNKFIAVVLILFFGGKMCIASPDTAVNNCQRCIVLAEQAEHRVVIADVSSGKIIWEWKPALCGVQPEHVKWFNNPSEVKAVNNGKYILTTASGGGVALIRIADKKTVFYGYAGGNTHSAAILPDGNIVSASSTGNYLMVFKTDTTGYNANGYTKKIQVAFGHNVVWDAARQRLWTAAMDSMIAYRYNNDRQAPDLLRDTSMLLPGTEAHDLYPVYGENSLWLTNTTHVYRFDVNTRKLSPAPTIQANIKSVSSGPAGFPVIVCKPKVSWWTDEVLDAQGKRVFMQAGLKIYKARWVLPDLFSEPVR</sequence>
<dbReference type="RefSeq" id="WP_188086829.1">
    <property type="nucleotide sequence ID" value="NZ_JACVFC010000001.1"/>
</dbReference>
<feature type="signal peptide" evidence="1">
    <location>
        <begin position="1"/>
        <end position="20"/>
    </location>
</feature>
<dbReference type="Gene3D" id="2.130.10.10">
    <property type="entry name" value="YVTN repeat-like/Quinoprotein amine dehydrogenase"/>
    <property type="match status" value="1"/>
</dbReference>
<accession>A0ABR7TJQ5</accession>
<keyword evidence="3" id="KW-1185">Reference proteome</keyword>